<dbReference type="InterPro" id="IPR054120">
    <property type="entry name" value="PBPA_dimer"/>
</dbReference>
<feature type="domain" description="Penicillin-binding protein transpeptidase" evidence="2">
    <location>
        <begin position="155"/>
        <end position="468"/>
    </location>
</feature>
<feature type="region of interest" description="Disordered" evidence="1">
    <location>
        <begin position="452"/>
        <end position="491"/>
    </location>
</feature>
<keyword evidence="5" id="KW-1185">Reference proteome</keyword>
<sequence length="491" mass="51831">MNTSIRWGAFGSILLTVLLLANFTWVQGFHEEDYARNPLNARNFVEAKKVERGQINAGGQILAESTPVGDGFYARSYPNMPYSFAPVVGYLSDRYGAAGIESGFNADLNGESSAKGNRFLRTSKDGRVGDSVELTLDPKTQAAAYDQLESRGYKGAVVALRPSTGEVLAMASSPSYDPNAVVNDDTAEETWQQLNDAAGQPLLNHATQEQLPPGSIFKIITTAAGLKNGYTPDSPLTGESAITLPGTEVQLTNYGGNSCGGSSSTTLRTAFALSCNTAFVQMATEIGDEPLREVSTAFGVGERYDLGLPNAAGSLGDLEDLAAVGMSAIGQRDVTMTALQAAVMAATVANEGRRMEPHVVSRVVSPQMKTVREIRPRQAAEALNKEEAETITDLMFNSERNTYGYNGNGFASKTGTAEHGEDLPPHTWYVAFDPDKDVAVAVVVKDGGGLGQGATGGRVSAPVGRTILNTAPAPAKDDKDKQETNTAGGAE</sequence>
<dbReference type="AlphaFoldDB" id="A0A1N7IQ07"/>
<dbReference type="Gene3D" id="3.40.710.10">
    <property type="entry name" value="DD-peptidase/beta-lactamase superfamily"/>
    <property type="match status" value="1"/>
</dbReference>
<dbReference type="Pfam" id="PF21922">
    <property type="entry name" value="PBP_dimer_2"/>
    <property type="match status" value="1"/>
</dbReference>
<dbReference type="Proteomes" id="UP000186292">
    <property type="component" value="Unassembled WGS sequence"/>
</dbReference>
<dbReference type="PANTHER" id="PTHR30627:SF24">
    <property type="entry name" value="PENICILLIN-BINDING PROTEIN 4B"/>
    <property type="match status" value="1"/>
</dbReference>
<dbReference type="STRING" id="1161099.SAMN05444817_101251"/>
<dbReference type="OrthoDB" id="9766847at2"/>
<evidence type="ECO:0000259" key="3">
    <source>
        <dbReference type="Pfam" id="PF21922"/>
    </source>
</evidence>
<dbReference type="PANTHER" id="PTHR30627">
    <property type="entry name" value="PEPTIDOGLYCAN D,D-TRANSPEPTIDASE"/>
    <property type="match status" value="1"/>
</dbReference>
<evidence type="ECO:0000256" key="1">
    <source>
        <dbReference type="SAM" id="MobiDB-lite"/>
    </source>
</evidence>
<dbReference type="GO" id="GO:0005886">
    <property type="term" value="C:plasma membrane"/>
    <property type="evidence" value="ECO:0007669"/>
    <property type="project" value="TreeGrafter"/>
</dbReference>
<proteinExistence type="predicted"/>
<gene>
    <name evidence="4" type="ORF">SAMN05444817_101251</name>
</gene>
<evidence type="ECO:0000259" key="2">
    <source>
        <dbReference type="Pfam" id="PF00905"/>
    </source>
</evidence>
<organism evidence="4 5">
    <name type="scientific">Corynebacterium appendicis CIP 107643</name>
    <dbReference type="NCBI Taxonomy" id="1161099"/>
    <lineage>
        <taxon>Bacteria</taxon>
        <taxon>Bacillati</taxon>
        <taxon>Actinomycetota</taxon>
        <taxon>Actinomycetes</taxon>
        <taxon>Mycobacteriales</taxon>
        <taxon>Corynebacteriaceae</taxon>
        <taxon>Corynebacterium</taxon>
    </lineage>
</organism>
<dbReference type="GO" id="GO:0071555">
    <property type="term" value="P:cell wall organization"/>
    <property type="evidence" value="ECO:0007669"/>
    <property type="project" value="TreeGrafter"/>
</dbReference>
<dbReference type="Pfam" id="PF00905">
    <property type="entry name" value="Transpeptidase"/>
    <property type="match status" value="1"/>
</dbReference>
<dbReference type="GO" id="GO:0008658">
    <property type="term" value="F:penicillin binding"/>
    <property type="evidence" value="ECO:0007669"/>
    <property type="project" value="InterPro"/>
</dbReference>
<evidence type="ECO:0000313" key="4">
    <source>
        <dbReference type="EMBL" id="SIS39148.1"/>
    </source>
</evidence>
<accession>A0A1N7IQ07</accession>
<dbReference type="SUPFAM" id="SSF56601">
    <property type="entry name" value="beta-lactamase/transpeptidase-like"/>
    <property type="match status" value="1"/>
</dbReference>
<dbReference type="InterPro" id="IPR012338">
    <property type="entry name" value="Beta-lactam/transpept-like"/>
</dbReference>
<dbReference type="InterPro" id="IPR050515">
    <property type="entry name" value="Beta-lactam/transpept"/>
</dbReference>
<protein>
    <submittedName>
        <fullName evidence="4">Cell elongation-specific peptidoglycan D,D-transpeptidase</fullName>
    </submittedName>
</protein>
<name>A0A1N7IQ07_9CORY</name>
<dbReference type="EMBL" id="FTOF01000001">
    <property type="protein sequence ID" value="SIS39148.1"/>
    <property type="molecule type" value="Genomic_DNA"/>
</dbReference>
<dbReference type="InterPro" id="IPR001460">
    <property type="entry name" value="PCN-bd_Tpept"/>
</dbReference>
<dbReference type="Gene3D" id="3.90.1310.10">
    <property type="entry name" value="Penicillin-binding protein 2a (Domain 2)"/>
    <property type="match status" value="1"/>
</dbReference>
<reference evidence="5" key="1">
    <citation type="submission" date="2017-01" db="EMBL/GenBank/DDBJ databases">
        <authorList>
            <person name="Varghese N."/>
            <person name="Submissions S."/>
        </authorList>
    </citation>
    <scope>NUCLEOTIDE SEQUENCE [LARGE SCALE GENOMIC DNA]</scope>
    <source>
        <strain evidence="5">DSM 44531</strain>
    </source>
</reference>
<dbReference type="RefSeq" id="WP_076598224.1">
    <property type="nucleotide sequence ID" value="NZ_CP046976.1"/>
</dbReference>
<dbReference type="GO" id="GO:0071972">
    <property type="term" value="F:peptidoglycan L,D-transpeptidase activity"/>
    <property type="evidence" value="ECO:0007669"/>
    <property type="project" value="TreeGrafter"/>
</dbReference>
<feature type="domain" description="Penicillin binding protein A dimerisation" evidence="3">
    <location>
        <begin position="52"/>
        <end position="115"/>
    </location>
</feature>
<evidence type="ECO:0000313" key="5">
    <source>
        <dbReference type="Proteomes" id="UP000186292"/>
    </source>
</evidence>